<gene>
    <name evidence="3" type="ORF">OHK93_004361</name>
</gene>
<dbReference type="EMBL" id="JAPUFD010000002">
    <property type="protein sequence ID" value="MDI1486170.1"/>
    <property type="molecule type" value="Genomic_DNA"/>
</dbReference>
<reference evidence="3" key="1">
    <citation type="journal article" date="2023" name="Genome Biol. Evol.">
        <title>First Whole Genome Sequence and Flow Cytometry Genome Size Data for the Lichen-Forming Fungus Ramalina farinacea (Ascomycota).</title>
        <authorList>
            <person name="Llewellyn T."/>
            <person name="Mian S."/>
            <person name="Hill R."/>
            <person name="Leitch I.J."/>
            <person name="Gaya E."/>
        </authorList>
    </citation>
    <scope>NUCLEOTIDE SEQUENCE</scope>
    <source>
        <strain evidence="3">LIQ254RAFAR</strain>
    </source>
</reference>
<dbReference type="AlphaFoldDB" id="A0AA43QKV4"/>
<dbReference type="PANTHER" id="PTHR11552">
    <property type="entry name" value="GLUCOSE-METHANOL-CHOLINE GMC OXIDOREDUCTASE"/>
    <property type="match status" value="1"/>
</dbReference>
<accession>A0AA43QKV4</accession>
<organism evidence="3 4">
    <name type="scientific">Ramalina farinacea</name>
    <dbReference type="NCBI Taxonomy" id="258253"/>
    <lineage>
        <taxon>Eukaryota</taxon>
        <taxon>Fungi</taxon>
        <taxon>Dikarya</taxon>
        <taxon>Ascomycota</taxon>
        <taxon>Pezizomycotina</taxon>
        <taxon>Lecanoromycetes</taxon>
        <taxon>OSLEUM clade</taxon>
        <taxon>Lecanoromycetidae</taxon>
        <taxon>Lecanorales</taxon>
        <taxon>Lecanorineae</taxon>
        <taxon>Ramalinaceae</taxon>
        <taxon>Ramalina</taxon>
    </lineage>
</organism>
<dbReference type="SUPFAM" id="SSF54373">
    <property type="entry name" value="FAD-linked reductases, C-terminal domain"/>
    <property type="match status" value="1"/>
</dbReference>
<dbReference type="GO" id="GO:0050660">
    <property type="term" value="F:flavin adenine dinucleotide binding"/>
    <property type="evidence" value="ECO:0007669"/>
    <property type="project" value="InterPro"/>
</dbReference>
<evidence type="ECO:0000259" key="2">
    <source>
        <dbReference type="Pfam" id="PF05199"/>
    </source>
</evidence>
<comment type="caution">
    <text evidence="3">The sequence shown here is derived from an EMBL/GenBank/DDBJ whole genome shotgun (WGS) entry which is preliminary data.</text>
</comment>
<dbReference type="Proteomes" id="UP001161017">
    <property type="component" value="Unassembled WGS sequence"/>
</dbReference>
<dbReference type="InterPro" id="IPR007867">
    <property type="entry name" value="GMC_OxRtase_C"/>
</dbReference>
<evidence type="ECO:0000313" key="3">
    <source>
        <dbReference type="EMBL" id="MDI1486170.1"/>
    </source>
</evidence>
<comment type="similarity">
    <text evidence="1">Belongs to the GMC oxidoreductase family.</text>
</comment>
<feature type="domain" description="Glucose-methanol-choline oxidoreductase C-terminal" evidence="2">
    <location>
        <begin position="96"/>
        <end position="234"/>
    </location>
</feature>
<dbReference type="SUPFAM" id="SSF51905">
    <property type="entry name" value="FAD/NAD(P)-binding domain"/>
    <property type="match status" value="1"/>
</dbReference>
<sequence length="249" mass="27560">MTKSLAQYQENKTGFFSKFPFGTFAFARLDDRLSDAEMWRNALQTSNAGRDPMGLTKRQPHVEMWNTECYGPKAYGEEPGNDKQAFSMITTLFGARSRGEVTLNSLDPAANPVVDHKHFSDPLDLLVLAEGCRLANEVVIEGNATKNVITGSWPESLTHHAYKERAEWEVYLRKNAGTCYHPSGTCKMGKADDQMAVTDAKLRVRGLENLRIVDASVIPNLMGGHPQMTVYAIAEKAADMIKGSMKAKA</sequence>
<protein>
    <recommendedName>
        <fullName evidence="2">Glucose-methanol-choline oxidoreductase C-terminal domain-containing protein</fullName>
    </recommendedName>
</protein>
<dbReference type="InterPro" id="IPR012132">
    <property type="entry name" value="GMC_OxRdtase"/>
</dbReference>
<dbReference type="GO" id="GO:0016614">
    <property type="term" value="F:oxidoreductase activity, acting on CH-OH group of donors"/>
    <property type="evidence" value="ECO:0007669"/>
    <property type="project" value="InterPro"/>
</dbReference>
<dbReference type="Gene3D" id="3.30.560.10">
    <property type="entry name" value="Glucose Oxidase, domain 3"/>
    <property type="match status" value="1"/>
</dbReference>
<dbReference type="InterPro" id="IPR036188">
    <property type="entry name" value="FAD/NAD-bd_sf"/>
</dbReference>
<evidence type="ECO:0000256" key="1">
    <source>
        <dbReference type="ARBA" id="ARBA00010790"/>
    </source>
</evidence>
<dbReference type="PANTHER" id="PTHR11552:SF147">
    <property type="entry name" value="CHOLINE DEHYDROGENASE, MITOCHONDRIAL"/>
    <property type="match status" value="1"/>
</dbReference>
<dbReference type="Gene3D" id="3.50.50.60">
    <property type="entry name" value="FAD/NAD(P)-binding domain"/>
    <property type="match status" value="1"/>
</dbReference>
<proteinExistence type="inferred from homology"/>
<evidence type="ECO:0000313" key="4">
    <source>
        <dbReference type="Proteomes" id="UP001161017"/>
    </source>
</evidence>
<dbReference type="Pfam" id="PF05199">
    <property type="entry name" value="GMC_oxred_C"/>
    <property type="match status" value="1"/>
</dbReference>
<name>A0AA43QKV4_9LECA</name>
<keyword evidence="4" id="KW-1185">Reference proteome</keyword>